<sequence length="211" mass="22762">MSIFSHTLRFSSKAKSPRGFTLIELLAVTVIITIITLTMLLRQSSFDSTTVLRSVTYGVALSVRQAQVYGVSVLGTNNGGTVTYATAYGLYFQRNITNTYILYADFNRNGGYDNGEAVKVFTLSPGYTIPEACVVQSSGVKNCTGSNDTAGVYTVDSVDIQFRRPNPDALFNNNTGYVSAWIQVRSANGTTRSVLVTTPGQITVQPPGTLP</sequence>
<evidence type="ECO:0000313" key="2">
    <source>
        <dbReference type="EMBL" id="OGC88109.1"/>
    </source>
</evidence>
<accession>A0A1F4Y2D9</accession>
<comment type="caution">
    <text evidence="2">The sequence shown here is derived from an EMBL/GenBank/DDBJ whole genome shotgun (WGS) entry which is preliminary data.</text>
</comment>
<dbReference type="PROSITE" id="PS00409">
    <property type="entry name" value="PROKAR_NTER_METHYL"/>
    <property type="match status" value="1"/>
</dbReference>
<dbReference type="STRING" id="1797247.A2419_01405"/>
<dbReference type="EMBL" id="MEXB01000012">
    <property type="protein sequence ID" value="OGC88109.1"/>
    <property type="molecule type" value="Genomic_DNA"/>
</dbReference>
<evidence type="ECO:0000313" key="3">
    <source>
        <dbReference type="Proteomes" id="UP000176568"/>
    </source>
</evidence>
<keyword evidence="1" id="KW-1133">Transmembrane helix</keyword>
<gene>
    <name evidence="2" type="ORF">A2419_01405</name>
</gene>
<evidence type="ECO:0008006" key="4">
    <source>
        <dbReference type="Google" id="ProtNLM"/>
    </source>
</evidence>
<proteinExistence type="predicted"/>
<dbReference type="Proteomes" id="UP000176568">
    <property type="component" value="Unassembled WGS sequence"/>
</dbReference>
<evidence type="ECO:0000256" key="1">
    <source>
        <dbReference type="SAM" id="Phobius"/>
    </source>
</evidence>
<dbReference type="InterPro" id="IPR012902">
    <property type="entry name" value="N_methyl_site"/>
</dbReference>
<reference evidence="2 3" key="1">
    <citation type="journal article" date="2016" name="Nat. Commun.">
        <title>Thousands of microbial genomes shed light on interconnected biogeochemical processes in an aquifer system.</title>
        <authorList>
            <person name="Anantharaman K."/>
            <person name="Brown C.T."/>
            <person name="Hug L.A."/>
            <person name="Sharon I."/>
            <person name="Castelle C.J."/>
            <person name="Probst A.J."/>
            <person name="Thomas B.C."/>
            <person name="Singh A."/>
            <person name="Wilkins M.J."/>
            <person name="Karaoz U."/>
            <person name="Brodie E.L."/>
            <person name="Williams K.H."/>
            <person name="Hubbard S.S."/>
            <person name="Banfield J.F."/>
        </authorList>
    </citation>
    <scope>NUCLEOTIDE SEQUENCE [LARGE SCALE GENOMIC DNA]</scope>
</reference>
<dbReference type="NCBIfam" id="TIGR02532">
    <property type="entry name" value="IV_pilin_GFxxxE"/>
    <property type="match status" value="1"/>
</dbReference>
<dbReference type="Pfam" id="PF07963">
    <property type="entry name" value="N_methyl"/>
    <property type="match status" value="1"/>
</dbReference>
<keyword evidence="1" id="KW-0812">Transmembrane</keyword>
<protein>
    <recommendedName>
        <fullName evidence="4">General secretion pathway GspH domain-containing protein</fullName>
    </recommendedName>
</protein>
<name>A0A1F4Y2D9_9BACT</name>
<keyword evidence="1" id="KW-0472">Membrane</keyword>
<feature type="transmembrane region" description="Helical" evidence="1">
    <location>
        <begin position="20"/>
        <end position="41"/>
    </location>
</feature>
<organism evidence="2 3">
    <name type="scientific">Candidatus Adlerbacteria bacterium RIFOXYC1_FULL_48_26</name>
    <dbReference type="NCBI Taxonomy" id="1797247"/>
    <lineage>
        <taxon>Bacteria</taxon>
        <taxon>Candidatus Adleribacteriota</taxon>
    </lineage>
</organism>
<dbReference type="AlphaFoldDB" id="A0A1F4Y2D9"/>